<dbReference type="EMBL" id="CAUYUJ010000003">
    <property type="protein sequence ID" value="CAK0788150.1"/>
    <property type="molecule type" value="Genomic_DNA"/>
</dbReference>
<comment type="caution">
    <text evidence="2">The sequence shown here is derived from an EMBL/GenBank/DDBJ whole genome shotgun (WGS) entry which is preliminary data.</text>
</comment>
<feature type="compositionally biased region" description="Low complexity" evidence="1">
    <location>
        <begin position="41"/>
        <end position="62"/>
    </location>
</feature>
<feature type="non-terminal residue" evidence="2">
    <location>
        <position position="376"/>
    </location>
</feature>
<accession>A0ABN9PA51</accession>
<name>A0ABN9PA51_9DINO</name>
<feature type="region of interest" description="Disordered" evidence="1">
    <location>
        <begin position="26"/>
        <end position="76"/>
    </location>
</feature>
<proteinExistence type="predicted"/>
<evidence type="ECO:0000256" key="1">
    <source>
        <dbReference type="SAM" id="MobiDB-lite"/>
    </source>
</evidence>
<keyword evidence="3" id="KW-1185">Reference proteome</keyword>
<evidence type="ECO:0000313" key="2">
    <source>
        <dbReference type="EMBL" id="CAK0788150.1"/>
    </source>
</evidence>
<dbReference type="SUPFAM" id="SSF56349">
    <property type="entry name" value="DNA breaking-rejoining enzymes"/>
    <property type="match status" value="1"/>
</dbReference>
<dbReference type="InterPro" id="IPR011010">
    <property type="entry name" value="DNA_brk_join_enz"/>
</dbReference>
<reference evidence="2" key="1">
    <citation type="submission" date="2023-10" db="EMBL/GenBank/DDBJ databases">
        <authorList>
            <person name="Chen Y."/>
            <person name="Shah S."/>
            <person name="Dougan E. K."/>
            <person name="Thang M."/>
            <person name="Chan C."/>
        </authorList>
    </citation>
    <scope>NUCLEOTIDE SEQUENCE [LARGE SCALE GENOMIC DNA]</scope>
</reference>
<sequence length="376" mass="40830">MLRAPTRSPALPRAAAGDVVKLAKTTGRGAAAAVPPEGPLSAASASTSSSRSGPLPLARLLRPPLPEPTGPRTQRLRADRAKARRARHAVAAGQETAGPLLLQRGPHQLSIPEQASVKPSVAASCRKSYHEFSKWAARERIQLHTDEQLDAAAVDYLDSLYLEGYEAATAERLLAAIKFMRFQVPLVLDCLGNGQLSAIAGALLATRRRDAALCLLTSYDTYARPGEATEVQVGDLVLLAARLQGYRRLCLVARPEDRGLPRKAGSFDDTVAVEDFDAQLSTHLEELARGRDPSEPLFRLSVAQYKEAFEDATDIVGLGAEQRDLVAIQKRGGWKTFNSVRRCEKFGKVQQAINRTPPETLACSRLAVRCLNGWFH</sequence>
<evidence type="ECO:0000313" key="3">
    <source>
        <dbReference type="Proteomes" id="UP001189429"/>
    </source>
</evidence>
<gene>
    <name evidence="2" type="ORF">PCOR1329_LOCUS106</name>
</gene>
<protein>
    <submittedName>
        <fullName evidence="2">Uncharacterized protein</fullName>
    </submittedName>
</protein>
<dbReference type="Proteomes" id="UP001189429">
    <property type="component" value="Unassembled WGS sequence"/>
</dbReference>
<organism evidence="2 3">
    <name type="scientific">Prorocentrum cordatum</name>
    <dbReference type="NCBI Taxonomy" id="2364126"/>
    <lineage>
        <taxon>Eukaryota</taxon>
        <taxon>Sar</taxon>
        <taxon>Alveolata</taxon>
        <taxon>Dinophyceae</taxon>
        <taxon>Prorocentrales</taxon>
        <taxon>Prorocentraceae</taxon>
        <taxon>Prorocentrum</taxon>
    </lineage>
</organism>